<comment type="similarity">
    <text evidence="1">Belongs to the bacterial secretin family.</text>
</comment>
<dbReference type="Proteomes" id="UP001614338">
    <property type="component" value="Unassembled WGS sequence"/>
</dbReference>
<feature type="compositionally biased region" description="Gly residues" evidence="3">
    <location>
        <begin position="203"/>
        <end position="213"/>
    </location>
</feature>
<dbReference type="InterPro" id="IPR050810">
    <property type="entry name" value="Bact_Secretion_Sys_Channel"/>
</dbReference>
<dbReference type="EMBL" id="JBITWC010000013">
    <property type="protein sequence ID" value="MFI8750272.1"/>
    <property type="molecule type" value="Genomic_DNA"/>
</dbReference>
<dbReference type="PANTHER" id="PTHR30332:SF17">
    <property type="entry name" value="TYPE IV PILIATION SYSTEM PROTEIN DR_0774-RELATED"/>
    <property type="match status" value="1"/>
</dbReference>
<comment type="caution">
    <text evidence="5">The sequence shown here is derived from an EMBL/GenBank/DDBJ whole genome shotgun (WGS) entry which is preliminary data.</text>
</comment>
<reference evidence="5 6" key="1">
    <citation type="submission" date="2024-10" db="EMBL/GenBank/DDBJ databases">
        <title>The Natural Products Discovery Center: Release of the First 8490 Sequenced Strains for Exploring Actinobacteria Biosynthetic Diversity.</title>
        <authorList>
            <person name="Kalkreuter E."/>
            <person name="Kautsar S.A."/>
            <person name="Yang D."/>
            <person name="Bader C.D."/>
            <person name="Teijaro C.N."/>
            <person name="Fluegel L."/>
            <person name="Davis C.M."/>
            <person name="Simpson J.R."/>
            <person name="Lauterbach L."/>
            <person name="Steele A.D."/>
            <person name="Gui C."/>
            <person name="Meng S."/>
            <person name="Li G."/>
            <person name="Viehrig K."/>
            <person name="Ye F."/>
            <person name="Su P."/>
            <person name="Kiefer A.F."/>
            <person name="Nichols A."/>
            <person name="Cepeda A.J."/>
            <person name="Yan W."/>
            <person name="Fan B."/>
            <person name="Jiang Y."/>
            <person name="Adhikari A."/>
            <person name="Zheng C.-J."/>
            <person name="Schuster L."/>
            <person name="Cowan T.M."/>
            <person name="Smanski M.J."/>
            <person name="Chevrette M.G."/>
            <person name="De Carvalho L.P.S."/>
            <person name="Shen B."/>
        </authorList>
    </citation>
    <scope>NUCLEOTIDE SEQUENCE [LARGE SCALE GENOMIC DNA]</scope>
    <source>
        <strain evidence="5 6">NPDC077409</strain>
    </source>
</reference>
<dbReference type="InterPro" id="IPR001775">
    <property type="entry name" value="GspD/PilQ"/>
</dbReference>
<evidence type="ECO:0000256" key="2">
    <source>
        <dbReference type="SAM" id="Coils"/>
    </source>
</evidence>
<dbReference type="Pfam" id="PF00263">
    <property type="entry name" value="Secretin"/>
    <property type="match status" value="1"/>
</dbReference>
<evidence type="ECO:0000313" key="5">
    <source>
        <dbReference type="EMBL" id="MFI8750272.1"/>
    </source>
</evidence>
<accession>A0ABW8BST1</accession>
<gene>
    <name evidence="5" type="ORF">ACIGG6_09730</name>
</gene>
<evidence type="ECO:0000256" key="1">
    <source>
        <dbReference type="RuleBase" id="RU004003"/>
    </source>
</evidence>
<evidence type="ECO:0000259" key="4">
    <source>
        <dbReference type="Pfam" id="PF00263"/>
    </source>
</evidence>
<feature type="compositionally biased region" description="Low complexity" evidence="3">
    <location>
        <begin position="214"/>
        <end position="224"/>
    </location>
</feature>
<sequence>MNLDPQLSLYPRRGLWIGALLAASLTGCAVGPSKMDAERVQTVDDRSQALLQERLVQESEKLRLLQDELRQNLEQQQEVVLEPVVPRYNPLDAVNVTLQADDVDVRNLLKAIADQAGLNLVLPASLSRQPRTLSLSLSSVPASQAFEEITKALDLAGHVRDNMLVVEEFEERIFDMDFLLTMSTADFNAGGDVFGAGNTGGDGGSASGGGSGSSGLRSSFSISGRNTNDVNPYEQIDRMLASLIGAQGNGESNGEGGMGQQGMPTYMLNRSTGTLFVRGRPSQLAAVGRLVEHYKSVLNRQVLIEAQILDVELNDQFSYGVDWSFLRNQVALSYSSNPMALGAIDSLVPGAENAGRSVLIPSTALGTSGTPSLGLAQSGSNHNIGLDLMKTFGTVHILSNPSIRVRNTQPAVVSVGSNMRYIAQSSSNTQNGGGGLLATTSNVVTSNVFDGVMLGVIPFVSEDGAIHLTINPMQTSVQASSMELVEVGSTQNPLKISLPRVDFKGMTTSLSLNDGDMVIIGGLIGESGNRSRDGVPGITDVPLFGSVLGGQSESTTARELVLVLRVQIL</sequence>
<keyword evidence="2" id="KW-0175">Coiled coil</keyword>
<evidence type="ECO:0000313" key="6">
    <source>
        <dbReference type="Proteomes" id="UP001614338"/>
    </source>
</evidence>
<keyword evidence="6" id="KW-1185">Reference proteome</keyword>
<name>A0ABW8BST1_9GAMM</name>
<feature type="region of interest" description="Disordered" evidence="3">
    <location>
        <begin position="203"/>
        <end position="229"/>
    </location>
</feature>
<evidence type="ECO:0000256" key="3">
    <source>
        <dbReference type="SAM" id="MobiDB-lite"/>
    </source>
</evidence>
<feature type="domain" description="Type II/III secretion system secretin-like" evidence="4">
    <location>
        <begin position="389"/>
        <end position="569"/>
    </location>
</feature>
<feature type="coiled-coil region" evidence="2">
    <location>
        <begin position="48"/>
        <end position="79"/>
    </location>
</feature>
<dbReference type="PANTHER" id="PTHR30332">
    <property type="entry name" value="PROBABLE GENERAL SECRETION PATHWAY PROTEIN D"/>
    <property type="match status" value="1"/>
</dbReference>
<protein>
    <recommendedName>
        <fullName evidence="4">Type II/III secretion system secretin-like domain-containing protein</fullName>
    </recommendedName>
</protein>
<dbReference type="InterPro" id="IPR004846">
    <property type="entry name" value="T2SS/T3SS_dom"/>
</dbReference>
<dbReference type="RefSeq" id="WP_399844179.1">
    <property type="nucleotide sequence ID" value="NZ_JBITWC010000013.1"/>
</dbReference>
<dbReference type="Gene3D" id="3.30.1370.130">
    <property type="match status" value="1"/>
</dbReference>
<proteinExistence type="inferred from homology"/>
<organism evidence="5 6">
    <name type="scientific">Vreelandella lionensis</name>
    <dbReference type="NCBI Taxonomy" id="1144478"/>
    <lineage>
        <taxon>Bacteria</taxon>
        <taxon>Pseudomonadati</taxon>
        <taxon>Pseudomonadota</taxon>
        <taxon>Gammaproteobacteria</taxon>
        <taxon>Oceanospirillales</taxon>
        <taxon>Halomonadaceae</taxon>
        <taxon>Vreelandella</taxon>
    </lineage>
</organism>
<dbReference type="PRINTS" id="PR00811">
    <property type="entry name" value="BCTERIALGSPD"/>
</dbReference>